<sequence>MATQFKDVHIQNVGFLGFEEADFAVFTIPGLEPRMDALRTQLRPKLEQLGEHFSNRLATQLERSVFVHVAKHARRKTNPPKDSWVAFSQDRRGYKKWPTFMLGMWSSHVFLQFGFIYESPYKAAFANLVLENLEMTRTLLPPDFLVYKDHMTPSGVALETLTDDAYEQLVARSASVKRGDLLFGREWSKAYVQSLSASALLDEFDETLQKLCRLYPLADLSLRRAESSVAATGSV</sequence>
<dbReference type="PIRSF" id="PIRSF021332">
    <property type="entry name" value="DUF1054"/>
    <property type="match status" value="1"/>
</dbReference>
<dbReference type="Proteomes" id="UP000190229">
    <property type="component" value="Unassembled WGS sequence"/>
</dbReference>
<comment type="caution">
    <text evidence="1">The sequence shown here is derived from an EMBL/GenBank/DDBJ whole genome shotgun (WGS) entry which is preliminary data.</text>
</comment>
<dbReference type="InterPro" id="IPR009403">
    <property type="entry name" value="UPF0637"/>
</dbReference>
<dbReference type="InterPro" id="IPR053707">
    <property type="entry name" value="UPF0637_domain_sf"/>
</dbReference>
<proteinExistence type="predicted"/>
<dbReference type="AlphaFoldDB" id="A0A1V4EQQ5"/>
<dbReference type="Gene3D" id="3.30.930.20">
    <property type="entry name" value="Protein of unknown function DUF1054"/>
    <property type="match status" value="1"/>
</dbReference>
<dbReference type="SUPFAM" id="SSF142913">
    <property type="entry name" value="YktB/PF0168-like"/>
    <property type="match status" value="1"/>
</dbReference>
<protein>
    <submittedName>
        <fullName evidence="1">Uncharacterized protein</fullName>
    </submittedName>
</protein>
<keyword evidence="2" id="KW-1185">Reference proteome</keyword>
<name>A0A1V4EQQ5_9BACL</name>
<organism evidence="1 2">
    <name type="scientific">Ferroacidibacillus organovorans</name>
    <dbReference type="NCBI Taxonomy" id="1765683"/>
    <lineage>
        <taxon>Bacteria</taxon>
        <taxon>Bacillati</taxon>
        <taxon>Bacillota</taxon>
        <taxon>Bacilli</taxon>
        <taxon>Bacillales</taxon>
        <taxon>Alicyclobacillaceae</taxon>
        <taxon>Ferroacidibacillus</taxon>
    </lineage>
</organism>
<evidence type="ECO:0000313" key="2">
    <source>
        <dbReference type="Proteomes" id="UP000190229"/>
    </source>
</evidence>
<accession>A0A1V4EQQ5</accession>
<dbReference type="EMBL" id="MWPS01000038">
    <property type="protein sequence ID" value="OPG15257.1"/>
    <property type="molecule type" value="Genomic_DNA"/>
</dbReference>
<evidence type="ECO:0000313" key="1">
    <source>
        <dbReference type="EMBL" id="OPG15257.1"/>
    </source>
</evidence>
<reference evidence="1 2" key="1">
    <citation type="submission" date="2017-02" db="EMBL/GenBank/DDBJ databases">
        <title>Draft genome of Acidibacillus ferrooxidans Huett2.</title>
        <authorList>
            <person name="Schopf S."/>
        </authorList>
    </citation>
    <scope>NUCLEOTIDE SEQUENCE [LARGE SCALE GENOMIC DNA]</scope>
    <source>
        <strain evidence="1 2">Huett2</strain>
    </source>
</reference>
<gene>
    <name evidence="1" type="ORF">B2M26_12370</name>
</gene>
<dbReference type="RefSeq" id="WP_079291541.1">
    <property type="nucleotide sequence ID" value="NZ_MWPS01000038.1"/>
</dbReference>
<dbReference type="Pfam" id="PF06335">
    <property type="entry name" value="DUF1054"/>
    <property type="match status" value="1"/>
</dbReference>